<evidence type="ECO:0000256" key="6">
    <source>
        <dbReference type="ARBA" id="ARBA00023133"/>
    </source>
</evidence>
<dbReference type="GO" id="GO:0006782">
    <property type="term" value="P:protoporphyrinogen IX biosynthetic process"/>
    <property type="evidence" value="ECO:0007669"/>
    <property type="project" value="TreeGrafter"/>
</dbReference>
<evidence type="ECO:0000256" key="7">
    <source>
        <dbReference type="ARBA" id="ARBA00023244"/>
    </source>
</evidence>
<sequence length="499" mass="58332">MRSKKTKMETLKREHYYHIYNRGINSGLLFNNEDNMQYFLQLVKRHLTSKVDILCYCLMNNHFHIVVQIISNEKEASQAISNLFNAYSKAFNKQNSRTGALFERPFKRVLINDEAYLKNLVLYIHKNPESHGIVENFGDYKFSSYNAFLQNEQTIISNKKDYILNLFADLENFIFTHKGKKVEVPDLSGFKNLTGLSTKDKFYNYILTLQDTITSKLETVDGKAKFQEDVWERPEGGGGRTRVIENGNVFEKGGVNISAVHGELPDSMQQYFGVKDANFFACGLSLVLHPKSPMVPTVHANWRYFEMYDQQGNIVDSWFGGGQDLTPYYLFDEDAIHFHQVCKTACDKHHPDFYKLYKKRCDEYFWNIHRNEARGVGGLFFDYCKSSDDMSMNDWYNFVTEVGDSFLEGYVPIVEKRKEIAYSDEQRTWQEIRRGRYVEFNLVHDKGTLFGLKTNGRIESILMSLPPHVQWVYDHHPEKGSEEEKLIKTLKKPIDWVEF</sequence>
<dbReference type="Gene3D" id="3.40.1500.10">
    <property type="entry name" value="Coproporphyrinogen III oxidase, aerobic"/>
    <property type="match status" value="1"/>
</dbReference>
<comment type="similarity">
    <text evidence="2">Belongs to the aerobic coproporphyrinogen-III oxidase family.</text>
</comment>
<keyword evidence="5 9" id="KW-0560">Oxidoreductase</keyword>
<keyword evidence="10" id="KW-1185">Reference proteome</keyword>
<dbReference type="GO" id="GO:0004803">
    <property type="term" value="F:transposase activity"/>
    <property type="evidence" value="ECO:0007669"/>
    <property type="project" value="InterPro"/>
</dbReference>
<evidence type="ECO:0000256" key="4">
    <source>
        <dbReference type="ARBA" id="ARBA00012869"/>
    </source>
</evidence>
<comment type="caution">
    <text evidence="9">The sequence shown here is derived from an EMBL/GenBank/DDBJ whole genome shotgun (WGS) entry which is preliminary data.</text>
</comment>
<keyword evidence="7" id="KW-0627">Porphyrin biosynthesis</keyword>
<reference evidence="9 10" key="1">
    <citation type="submission" date="2019-01" db="EMBL/GenBank/DDBJ databases">
        <title>Genome sequence of the Antarctic species Gelidibacter gilvus ACAM 158(T).</title>
        <authorList>
            <person name="Bowman J.P."/>
        </authorList>
    </citation>
    <scope>NUCLEOTIDE SEQUENCE [LARGE SCALE GENOMIC DNA]</scope>
    <source>
        <strain evidence="9 10">IC158</strain>
    </source>
</reference>
<dbReference type="OrthoDB" id="9777553at2"/>
<name>A0A4Q0XM79_9FLAO</name>
<dbReference type="AlphaFoldDB" id="A0A4Q0XM79"/>
<evidence type="ECO:0000256" key="1">
    <source>
        <dbReference type="ARBA" id="ARBA00005168"/>
    </source>
</evidence>
<evidence type="ECO:0000256" key="5">
    <source>
        <dbReference type="ARBA" id="ARBA00023002"/>
    </source>
</evidence>
<dbReference type="GO" id="GO:0004109">
    <property type="term" value="F:coproporphyrinogen oxidase activity"/>
    <property type="evidence" value="ECO:0007669"/>
    <property type="project" value="UniProtKB-EC"/>
</dbReference>
<comment type="pathway">
    <text evidence="1">Porphyrin-containing compound metabolism; protoporphyrin-IX biosynthesis; protoporphyrinogen-IX from coproporphyrinogen-III (O2 route): step 1/1.</text>
</comment>
<dbReference type="SUPFAM" id="SSF102886">
    <property type="entry name" value="Coproporphyrinogen III oxidase"/>
    <property type="match status" value="1"/>
</dbReference>
<evidence type="ECO:0000313" key="9">
    <source>
        <dbReference type="EMBL" id="RXJ52276.1"/>
    </source>
</evidence>
<dbReference type="GO" id="GO:0003677">
    <property type="term" value="F:DNA binding"/>
    <property type="evidence" value="ECO:0007669"/>
    <property type="project" value="InterPro"/>
</dbReference>
<dbReference type="InterPro" id="IPR036406">
    <property type="entry name" value="Coprogen_oxidase_aer_sf"/>
</dbReference>
<dbReference type="SUPFAM" id="SSF143422">
    <property type="entry name" value="Transposase IS200-like"/>
    <property type="match status" value="1"/>
</dbReference>
<evidence type="ECO:0000256" key="2">
    <source>
        <dbReference type="ARBA" id="ARBA00010644"/>
    </source>
</evidence>
<dbReference type="InterPro" id="IPR001260">
    <property type="entry name" value="Coprogen_oxidase_aer"/>
</dbReference>
<dbReference type="NCBIfam" id="NF003727">
    <property type="entry name" value="PRK05330.1"/>
    <property type="match status" value="1"/>
</dbReference>
<dbReference type="PANTHER" id="PTHR10755">
    <property type="entry name" value="COPROPORPHYRINOGEN III OXIDASE, MITOCHONDRIAL"/>
    <property type="match status" value="1"/>
</dbReference>
<gene>
    <name evidence="9" type="ORF">ESZ48_00825</name>
</gene>
<dbReference type="Pfam" id="PF01218">
    <property type="entry name" value="Coprogen_oxidas"/>
    <property type="match status" value="1"/>
</dbReference>
<dbReference type="GO" id="GO:0005737">
    <property type="term" value="C:cytoplasm"/>
    <property type="evidence" value="ECO:0007669"/>
    <property type="project" value="TreeGrafter"/>
</dbReference>
<dbReference type="EC" id="1.3.3.3" evidence="4"/>
<dbReference type="GO" id="GO:0006313">
    <property type="term" value="P:DNA transposition"/>
    <property type="evidence" value="ECO:0007669"/>
    <property type="project" value="InterPro"/>
</dbReference>
<dbReference type="Gene3D" id="3.30.70.1290">
    <property type="entry name" value="Transposase IS200-like"/>
    <property type="match status" value="1"/>
</dbReference>
<protein>
    <recommendedName>
        <fullName evidence="4">coproporphyrinogen oxidase</fullName>
        <ecNumber evidence="4">1.3.3.3</ecNumber>
    </recommendedName>
</protein>
<keyword evidence="6" id="KW-0350">Heme biosynthesis</keyword>
<evidence type="ECO:0000256" key="3">
    <source>
        <dbReference type="ARBA" id="ARBA00011738"/>
    </source>
</evidence>
<dbReference type="Proteomes" id="UP000289792">
    <property type="component" value="Unassembled WGS sequence"/>
</dbReference>
<proteinExistence type="inferred from homology"/>
<dbReference type="InterPro" id="IPR036515">
    <property type="entry name" value="Transposase_17_sf"/>
</dbReference>
<dbReference type="PANTHER" id="PTHR10755:SF0">
    <property type="entry name" value="OXYGEN-DEPENDENT COPROPORPHYRINOGEN-III OXIDASE, MITOCHONDRIAL"/>
    <property type="match status" value="1"/>
</dbReference>
<comment type="subunit">
    <text evidence="3">Homodimer.</text>
</comment>
<evidence type="ECO:0000313" key="10">
    <source>
        <dbReference type="Proteomes" id="UP000289792"/>
    </source>
</evidence>
<evidence type="ECO:0000259" key="8">
    <source>
        <dbReference type="SMART" id="SM01321"/>
    </source>
</evidence>
<feature type="domain" description="Transposase IS200-like" evidence="8">
    <location>
        <begin position="12"/>
        <end position="127"/>
    </location>
</feature>
<dbReference type="Pfam" id="PF01797">
    <property type="entry name" value="Y1_Tnp"/>
    <property type="match status" value="1"/>
</dbReference>
<dbReference type="SMART" id="SM01321">
    <property type="entry name" value="Y1_Tnp"/>
    <property type="match status" value="1"/>
</dbReference>
<accession>A0A4Q0XM79</accession>
<organism evidence="9 10">
    <name type="scientific">Gelidibacter gilvus</name>
    <dbReference type="NCBI Taxonomy" id="59602"/>
    <lineage>
        <taxon>Bacteria</taxon>
        <taxon>Pseudomonadati</taxon>
        <taxon>Bacteroidota</taxon>
        <taxon>Flavobacteriia</taxon>
        <taxon>Flavobacteriales</taxon>
        <taxon>Flavobacteriaceae</taxon>
        <taxon>Gelidibacter</taxon>
    </lineage>
</organism>
<dbReference type="InterPro" id="IPR002686">
    <property type="entry name" value="Transposase_17"/>
</dbReference>
<dbReference type="EMBL" id="SDDZ01000001">
    <property type="protein sequence ID" value="RXJ52276.1"/>
    <property type="molecule type" value="Genomic_DNA"/>
</dbReference>
<dbReference type="PRINTS" id="PR00073">
    <property type="entry name" value="COPRGNOXDASE"/>
</dbReference>